<dbReference type="AlphaFoldDB" id="A0A2T3KMP8"/>
<dbReference type="Gene3D" id="3.30.1330.60">
    <property type="entry name" value="OmpA-like domain"/>
    <property type="match status" value="1"/>
</dbReference>
<dbReference type="InterPro" id="IPR036737">
    <property type="entry name" value="OmpA-like_sf"/>
</dbReference>
<organism evidence="7 8">
    <name type="scientific">Photobacterium kishitanii</name>
    <dbReference type="NCBI Taxonomy" id="318456"/>
    <lineage>
        <taxon>Bacteria</taxon>
        <taxon>Pseudomonadati</taxon>
        <taxon>Pseudomonadota</taxon>
        <taxon>Gammaproteobacteria</taxon>
        <taxon>Vibrionales</taxon>
        <taxon>Vibrionaceae</taxon>
        <taxon>Photobacterium</taxon>
    </lineage>
</organism>
<keyword evidence="5" id="KW-0732">Signal</keyword>
<evidence type="ECO:0000313" key="8">
    <source>
        <dbReference type="Proteomes" id="UP000241426"/>
    </source>
</evidence>
<dbReference type="Proteomes" id="UP000241426">
    <property type="component" value="Unassembled WGS sequence"/>
</dbReference>
<dbReference type="Pfam" id="PF00691">
    <property type="entry name" value="OmpA"/>
    <property type="match status" value="1"/>
</dbReference>
<feature type="domain" description="OmpA-like" evidence="6">
    <location>
        <begin position="80"/>
        <end position="194"/>
    </location>
</feature>
<comment type="caution">
    <text evidence="7">The sequence shown here is derived from an EMBL/GenBank/DDBJ whole genome shotgun (WGS) entry which is preliminary data.</text>
</comment>
<dbReference type="PROSITE" id="PS51257">
    <property type="entry name" value="PROKAR_LIPOPROTEIN"/>
    <property type="match status" value="1"/>
</dbReference>
<dbReference type="PANTHER" id="PTHR30329:SF21">
    <property type="entry name" value="LIPOPROTEIN YIAD-RELATED"/>
    <property type="match status" value="1"/>
</dbReference>
<keyword evidence="3" id="KW-0998">Cell outer membrane</keyword>
<evidence type="ECO:0000256" key="5">
    <source>
        <dbReference type="SAM" id="SignalP"/>
    </source>
</evidence>
<proteinExistence type="predicted"/>
<evidence type="ECO:0000256" key="1">
    <source>
        <dbReference type="ARBA" id="ARBA00004442"/>
    </source>
</evidence>
<accession>A0A2T3KMP8</accession>
<feature type="signal peptide" evidence="5">
    <location>
        <begin position="1"/>
        <end position="20"/>
    </location>
</feature>
<dbReference type="GO" id="GO:0009279">
    <property type="term" value="C:cell outer membrane"/>
    <property type="evidence" value="ECO:0007669"/>
    <property type="project" value="UniProtKB-SubCell"/>
</dbReference>
<evidence type="ECO:0000256" key="4">
    <source>
        <dbReference type="PROSITE-ProRule" id="PRU00473"/>
    </source>
</evidence>
<protein>
    <recommendedName>
        <fullName evidence="6">OmpA-like domain-containing protein</fullName>
    </recommendedName>
</protein>
<dbReference type="PANTHER" id="PTHR30329">
    <property type="entry name" value="STATOR ELEMENT OF FLAGELLAR MOTOR COMPLEX"/>
    <property type="match status" value="1"/>
</dbReference>
<name>A0A2T3KMP8_9GAMM</name>
<dbReference type="PROSITE" id="PS51123">
    <property type="entry name" value="OMPA_2"/>
    <property type="match status" value="1"/>
</dbReference>
<gene>
    <name evidence="7" type="ORF">C9J27_03285</name>
</gene>
<evidence type="ECO:0000259" key="6">
    <source>
        <dbReference type="PROSITE" id="PS51123"/>
    </source>
</evidence>
<feature type="chain" id="PRO_5015604970" description="OmpA-like domain-containing protein" evidence="5">
    <location>
        <begin position="21"/>
        <end position="194"/>
    </location>
</feature>
<dbReference type="EMBL" id="PYNF01000002">
    <property type="protein sequence ID" value="PSV01054.1"/>
    <property type="molecule type" value="Genomic_DNA"/>
</dbReference>
<reference evidence="7 8" key="1">
    <citation type="submission" date="2018-01" db="EMBL/GenBank/DDBJ databases">
        <title>Whole genome sequencing of Histamine producing bacteria.</title>
        <authorList>
            <person name="Butler K."/>
        </authorList>
    </citation>
    <scope>NUCLEOTIDE SEQUENCE [LARGE SCALE GENOMIC DNA]</scope>
    <source>
        <strain evidence="7 8">FS-7.2</strain>
    </source>
</reference>
<dbReference type="SUPFAM" id="SSF103088">
    <property type="entry name" value="OmpA-like"/>
    <property type="match status" value="1"/>
</dbReference>
<keyword evidence="2 4" id="KW-0472">Membrane</keyword>
<dbReference type="PRINTS" id="PR01021">
    <property type="entry name" value="OMPADOMAIN"/>
</dbReference>
<dbReference type="RefSeq" id="WP_107288782.1">
    <property type="nucleotide sequence ID" value="NZ_PYNF01000002.1"/>
</dbReference>
<dbReference type="CDD" id="cd07185">
    <property type="entry name" value="OmpA_C-like"/>
    <property type="match status" value="1"/>
</dbReference>
<evidence type="ECO:0000256" key="2">
    <source>
        <dbReference type="ARBA" id="ARBA00023136"/>
    </source>
</evidence>
<evidence type="ECO:0000313" key="7">
    <source>
        <dbReference type="EMBL" id="PSV01054.1"/>
    </source>
</evidence>
<comment type="subcellular location">
    <subcellularLocation>
        <location evidence="1">Cell outer membrane</location>
    </subcellularLocation>
</comment>
<dbReference type="InterPro" id="IPR006665">
    <property type="entry name" value="OmpA-like"/>
</dbReference>
<sequence>MKIKLIAIAIVTTTLLSGCATNPSSVYSETPPMSVDDLLMQSSVMNPTEDSVESNKIHILSELSGGLPAEHYIGVLRDEGADLTALDTPTIHFDFDSYELSSNAKSLIKKHALLLKSEPKMKIILEGHTDKVGDRSYNLKLGEKRALAVKKYAESLGVKSEQIEVISYGEEHLLKSGGTAIDNKENRRAVFIYK</sequence>
<evidence type="ECO:0000256" key="3">
    <source>
        <dbReference type="ARBA" id="ARBA00023237"/>
    </source>
</evidence>
<dbReference type="InterPro" id="IPR050330">
    <property type="entry name" value="Bact_OuterMem_StrucFunc"/>
</dbReference>
<dbReference type="InterPro" id="IPR006664">
    <property type="entry name" value="OMP_bac"/>
</dbReference>